<comment type="function">
    <text evidence="10">Catalyzes the folate-dependent formation of 5-methyl-uridine at position 54 (M-5-U54) in all tRNAs.</text>
</comment>
<keyword evidence="9 10" id="KW-0520">NAD</keyword>
<gene>
    <name evidence="10 12" type="primary">trmFO</name>
    <name evidence="12" type="ORF">QUW25_04595</name>
</gene>
<evidence type="ECO:0000256" key="10">
    <source>
        <dbReference type="HAMAP-Rule" id="MF_01037"/>
    </source>
</evidence>
<dbReference type="PANTHER" id="PTHR11806:SF2">
    <property type="entry name" value="METHYLENETETRAHYDROFOLATE--TRNA-(URACIL-5-)-METHYLTRANSFERASE TRMFO"/>
    <property type="match status" value="1"/>
</dbReference>
<dbReference type="InterPro" id="IPR002218">
    <property type="entry name" value="MnmG-rel"/>
</dbReference>
<dbReference type="PANTHER" id="PTHR11806">
    <property type="entry name" value="GLUCOSE INHIBITED DIVISION PROTEIN A"/>
    <property type="match status" value="1"/>
</dbReference>
<keyword evidence="2 10" id="KW-0963">Cytoplasm</keyword>
<evidence type="ECO:0000256" key="8">
    <source>
        <dbReference type="ARBA" id="ARBA00022857"/>
    </source>
</evidence>
<protein>
    <recommendedName>
        <fullName evidence="10">Methylenetetrahydrofolate--tRNA-(uracil-5-)-methyltransferase TrmFO</fullName>
        <ecNumber evidence="10">2.1.1.74</ecNumber>
    </recommendedName>
    <alternativeName>
        <fullName evidence="10">Folate-dependent tRNA (uracil-5-)-methyltransferase</fullName>
    </alternativeName>
    <alternativeName>
        <fullName evidence="10">Folate-dependent tRNA(M-5-U54)-methyltransferase</fullName>
    </alternativeName>
</protein>
<keyword evidence="6 10" id="KW-0819">tRNA processing</keyword>
<reference evidence="13" key="1">
    <citation type="submission" date="2023-06" db="EMBL/GenBank/DDBJ databases">
        <title>Identification and characterization of horizontal gene transfer across gut microbiota members of farm animals based on homology search.</title>
        <authorList>
            <person name="Zeman M."/>
            <person name="Kubasova T."/>
            <person name="Jahodarova E."/>
            <person name="Nykrynova M."/>
            <person name="Rychlik I."/>
        </authorList>
    </citation>
    <scope>NUCLEOTIDE SEQUENCE [LARGE SCALE GENOMIC DNA]</scope>
    <source>
        <strain evidence="13">153_Feed</strain>
    </source>
</reference>
<evidence type="ECO:0000313" key="13">
    <source>
        <dbReference type="Proteomes" id="UP001529256"/>
    </source>
</evidence>
<comment type="catalytic activity">
    <reaction evidence="10">
        <text>uridine(54) in tRNA + (6R)-5,10-methylene-5,6,7,8-tetrahydrofolate + NADH + H(+) = 5-methyluridine(54) in tRNA + (6S)-5,6,7,8-tetrahydrofolate + NAD(+)</text>
        <dbReference type="Rhea" id="RHEA:16873"/>
        <dbReference type="Rhea" id="RHEA-COMP:10167"/>
        <dbReference type="Rhea" id="RHEA-COMP:10193"/>
        <dbReference type="ChEBI" id="CHEBI:15378"/>
        <dbReference type="ChEBI" id="CHEBI:15636"/>
        <dbReference type="ChEBI" id="CHEBI:57453"/>
        <dbReference type="ChEBI" id="CHEBI:57540"/>
        <dbReference type="ChEBI" id="CHEBI:57945"/>
        <dbReference type="ChEBI" id="CHEBI:65315"/>
        <dbReference type="ChEBI" id="CHEBI:74447"/>
        <dbReference type="EC" id="2.1.1.74"/>
    </reaction>
</comment>
<keyword evidence="8 10" id="KW-0521">NADP</keyword>
<dbReference type="Pfam" id="PF01134">
    <property type="entry name" value="GIDA"/>
    <property type="match status" value="1"/>
</dbReference>
<comment type="cofactor">
    <cofactor evidence="1 10">
        <name>FAD</name>
        <dbReference type="ChEBI" id="CHEBI:57692"/>
    </cofactor>
</comment>
<dbReference type="InterPro" id="IPR004417">
    <property type="entry name" value="TrmFO"/>
</dbReference>
<evidence type="ECO:0000256" key="6">
    <source>
        <dbReference type="ARBA" id="ARBA00022694"/>
    </source>
</evidence>
<reference evidence="12 13" key="3">
    <citation type="submission" date="2023-06" db="EMBL/GenBank/DDBJ databases">
        <authorList>
            <person name="Zeman M."/>
            <person name="Kubasova T."/>
            <person name="Jahodarova E."/>
            <person name="Nykrynova M."/>
            <person name="Rychlik I."/>
        </authorList>
    </citation>
    <scope>NUCLEOTIDE SEQUENCE [LARGE SCALE GENOMIC DNA]</scope>
    <source>
        <strain evidence="12 13">153_Feed</strain>
    </source>
</reference>
<accession>A0ABT7V2X9</accession>
<dbReference type="InterPro" id="IPR040131">
    <property type="entry name" value="MnmG_N"/>
</dbReference>
<dbReference type="InterPro" id="IPR036188">
    <property type="entry name" value="FAD/NAD-bd_sf"/>
</dbReference>
<dbReference type="RefSeq" id="WP_289511045.1">
    <property type="nucleotide sequence ID" value="NZ_JAUDEA010000005.1"/>
</dbReference>
<dbReference type="NCBIfam" id="TIGR00137">
    <property type="entry name" value="gid_trmFO"/>
    <property type="match status" value="1"/>
</dbReference>
<name>A0ABT7V2X9_9ACTN</name>
<feature type="domain" description="MnmG N-terminal" evidence="11">
    <location>
        <begin position="4"/>
        <end position="365"/>
    </location>
</feature>
<dbReference type="HAMAP" id="MF_01037">
    <property type="entry name" value="TrmFO"/>
    <property type="match status" value="1"/>
</dbReference>
<keyword evidence="5 10" id="KW-0808">Transferase</keyword>
<keyword evidence="4 10" id="KW-0285">Flavoprotein</keyword>
<evidence type="ECO:0000259" key="11">
    <source>
        <dbReference type="Pfam" id="PF01134"/>
    </source>
</evidence>
<comment type="catalytic activity">
    <reaction evidence="10">
        <text>uridine(54) in tRNA + (6R)-5,10-methylene-5,6,7,8-tetrahydrofolate + NADPH + H(+) = 5-methyluridine(54) in tRNA + (6S)-5,6,7,8-tetrahydrofolate + NADP(+)</text>
        <dbReference type="Rhea" id="RHEA:62372"/>
        <dbReference type="Rhea" id="RHEA-COMP:10167"/>
        <dbReference type="Rhea" id="RHEA-COMP:10193"/>
        <dbReference type="ChEBI" id="CHEBI:15378"/>
        <dbReference type="ChEBI" id="CHEBI:15636"/>
        <dbReference type="ChEBI" id="CHEBI:57453"/>
        <dbReference type="ChEBI" id="CHEBI:57783"/>
        <dbReference type="ChEBI" id="CHEBI:58349"/>
        <dbReference type="ChEBI" id="CHEBI:65315"/>
        <dbReference type="ChEBI" id="CHEBI:74447"/>
        <dbReference type="EC" id="2.1.1.74"/>
    </reaction>
</comment>
<evidence type="ECO:0000313" key="12">
    <source>
        <dbReference type="EMBL" id="MDM8270952.1"/>
    </source>
</evidence>
<dbReference type="SUPFAM" id="SSF51905">
    <property type="entry name" value="FAD/NAD(P)-binding domain"/>
    <property type="match status" value="1"/>
</dbReference>
<comment type="caution">
    <text evidence="12">The sequence shown here is derived from an EMBL/GenBank/DDBJ whole genome shotgun (WGS) entry which is preliminary data.</text>
</comment>
<organism evidence="12 13">
    <name type="scientific">Thermophilibacter provencensis</name>
    <dbReference type="NCBI Taxonomy" id="1852386"/>
    <lineage>
        <taxon>Bacteria</taxon>
        <taxon>Bacillati</taxon>
        <taxon>Actinomycetota</taxon>
        <taxon>Coriobacteriia</taxon>
        <taxon>Coriobacteriales</taxon>
        <taxon>Atopobiaceae</taxon>
        <taxon>Thermophilibacter</taxon>
    </lineage>
</organism>
<evidence type="ECO:0000256" key="5">
    <source>
        <dbReference type="ARBA" id="ARBA00022679"/>
    </source>
</evidence>
<proteinExistence type="inferred from homology"/>
<comment type="similarity">
    <text evidence="10">Belongs to the MnmG family. TrmFO subfamily.</text>
</comment>
<reference evidence="12 13" key="2">
    <citation type="submission" date="2023-06" db="EMBL/GenBank/DDBJ databases">
        <title>Identification and characterization of horizontal gene transfer across gut microbiota members of farm animals based on homology search.</title>
        <authorList>
            <person name="Schwarzerova J."/>
            <person name="Nykrynova M."/>
            <person name="Jureckova K."/>
            <person name="Cejkova D."/>
            <person name="Rychlik I."/>
        </authorList>
    </citation>
    <scope>NUCLEOTIDE SEQUENCE [LARGE SCALE GENOMIC DNA]</scope>
    <source>
        <strain evidence="12 13">153_Feed</strain>
    </source>
</reference>
<evidence type="ECO:0000256" key="4">
    <source>
        <dbReference type="ARBA" id="ARBA00022630"/>
    </source>
</evidence>
<dbReference type="EC" id="2.1.1.74" evidence="10"/>
<dbReference type="Proteomes" id="UP001529256">
    <property type="component" value="Unassembled WGS sequence"/>
</dbReference>
<evidence type="ECO:0000256" key="2">
    <source>
        <dbReference type="ARBA" id="ARBA00022490"/>
    </source>
</evidence>
<evidence type="ECO:0000256" key="3">
    <source>
        <dbReference type="ARBA" id="ARBA00022603"/>
    </source>
</evidence>
<evidence type="ECO:0000256" key="9">
    <source>
        <dbReference type="ARBA" id="ARBA00023027"/>
    </source>
</evidence>
<keyword evidence="7 10" id="KW-0274">FAD</keyword>
<dbReference type="NCBIfam" id="NF003739">
    <property type="entry name" value="PRK05335.1"/>
    <property type="match status" value="1"/>
</dbReference>
<feature type="binding site" evidence="10">
    <location>
        <begin position="9"/>
        <end position="14"/>
    </location>
    <ligand>
        <name>FAD</name>
        <dbReference type="ChEBI" id="CHEBI:57692"/>
    </ligand>
</feature>
<evidence type="ECO:0000256" key="7">
    <source>
        <dbReference type="ARBA" id="ARBA00022827"/>
    </source>
</evidence>
<sequence>MEDQVSVVGGGLAGCECALQLARRGIRVRLFEQRPAHESPAHHTGSFAELVCSNSLKSTKPDTAAGLLKNELDMMGSVLLGCARRTSVPAGGALAVDREAFSAEVTRLIESELLIEVARERVREIPVGQSVIAAGPLCSDELFEAIANAVGGTRMSFYDAAAPIVDADSLDRSVVFEQSRYEQGGGGDYLNCPMSREEYDAFMDALLSADRVIARDFEQRDLFCACQPLEEVARTGHDSLRYGALKPVGLTDPRTGRRPWAAVQLRAENPARTAFNLVGFQTNLTWPEQRRVFRMIPGLESAEFLRYGVMHRNSFVDAPHALDRTFKIPGTRARLAGQITGTEGYVEAIASGLLAALNTYAEVRGLPAVQLPPTGALGSLVAYATDPATTGYQPMHVNFGIVPPLQDPPRNKAEKRAALVARAAEDLTRYLEQRPDLFPAAAGDR</sequence>
<keyword evidence="13" id="KW-1185">Reference proteome</keyword>
<comment type="subcellular location">
    <subcellularLocation>
        <location evidence="10">Cytoplasm</location>
    </subcellularLocation>
</comment>
<keyword evidence="3 10" id="KW-0489">Methyltransferase</keyword>
<evidence type="ECO:0000256" key="1">
    <source>
        <dbReference type="ARBA" id="ARBA00001974"/>
    </source>
</evidence>
<dbReference type="EMBL" id="JAUDEA010000005">
    <property type="protein sequence ID" value="MDM8270952.1"/>
    <property type="molecule type" value="Genomic_DNA"/>
</dbReference>
<dbReference type="Gene3D" id="3.50.50.60">
    <property type="entry name" value="FAD/NAD(P)-binding domain"/>
    <property type="match status" value="2"/>
</dbReference>